<reference evidence="2 3" key="2">
    <citation type="submission" date="2024-07" db="EMBL/GenBank/DDBJ databases">
        <authorList>
            <person name="Akdeniz Z."/>
        </authorList>
    </citation>
    <scope>NUCLEOTIDE SEQUENCE [LARGE SCALE GENOMIC DNA]</scope>
</reference>
<name>A0AA86QQ63_9EUKA</name>
<dbReference type="Proteomes" id="UP001642409">
    <property type="component" value="Unassembled WGS sequence"/>
</dbReference>
<dbReference type="EMBL" id="CATOUU010000970">
    <property type="protein sequence ID" value="CAI9963824.1"/>
    <property type="molecule type" value="Genomic_DNA"/>
</dbReference>
<dbReference type="EMBL" id="CAXDID020000162">
    <property type="protein sequence ID" value="CAL6045097.1"/>
    <property type="molecule type" value="Genomic_DNA"/>
</dbReference>
<protein>
    <submittedName>
        <fullName evidence="2">Hypothetical_protein</fullName>
    </submittedName>
</protein>
<evidence type="ECO:0000313" key="2">
    <source>
        <dbReference type="EMBL" id="CAL6045097.1"/>
    </source>
</evidence>
<organism evidence="1">
    <name type="scientific">Hexamita inflata</name>
    <dbReference type="NCBI Taxonomy" id="28002"/>
    <lineage>
        <taxon>Eukaryota</taxon>
        <taxon>Metamonada</taxon>
        <taxon>Diplomonadida</taxon>
        <taxon>Hexamitidae</taxon>
        <taxon>Hexamitinae</taxon>
        <taxon>Hexamita</taxon>
    </lineage>
</organism>
<proteinExistence type="predicted"/>
<accession>A0AA86QQ63</accession>
<reference evidence="1" key="1">
    <citation type="submission" date="2023-06" db="EMBL/GenBank/DDBJ databases">
        <authorList>
            <person name="Kurt Z."/>
        </authorList>
    </citation>
    <scope>NUCLEOTIDE SEQUENCE</scope>
</reference>
<evidence type="ECO:0000313" key="1">
    <source>
        <dbReference type="EMBL" id="CAI9963824.1"/>
    </source>
</evidence>
<sequence length="150" mass="17540">MPNLKKFRTLLEMVPHSQSSRVIQQPQQILSRKQSVVKHMQARSTDSFSLSQCNRQEDLYDVQTLPVQFDRAMFDTIVNELNDTVNLDVVLNDLQLGDTTFVITKIKESNHQLKKLLRKMNQLEQAYHPIHEKISKLCESHQFLMSTLFL</sequence>
<evidence type="ECO:0000313" key="3">
    <source>
        <dbReference type="Proteomes" id="UP001642409"/>
    </source>
</evidence>
<gene>
    <name evidence="2" type="ORF">HINF_LOCUS40876</name>
    <name evidence="1" type="ORF">HINF_LOCUS51469</name>
</gene>
<dbReference type="AlphaFoldDB" id="A0AA86QQ63"/>
<comment type="caution">
    <text evidence="1">The sequence shown here is derived from an EMBL/GenBank/DDBJ whole genome shotgun (WGS) entry which is preliminary data.</text>
</comment>
<keyword evidence="3" id="KW-1185">Reference proteome</keyword>